<evidence type="ECO:0008006" key="4">
    <source>
        <dbReference type="Google" id="ProtNLM"/>
    </source>
</evidence>
<reference evidence="3" key="1">
    <citation type="journal article" date="2012" name="MBio">
        <title>Comparative genome analysis of Trichophyton rubrum and related dermatophytes reveals candidate genes involved in infection.</title>
        <authorList>
            <person name="Martinez D.A."/>
            <person name="Oliver B.G."/>
            <person name="Graeser Y."/>
            <person name="Goldberg J.M."/>
            <person name="Li W."/>
            <person name="Martinez-Rossi N.M."/>
            <person name="Monod M."/>
            <person name="Shelest E."/>
            <person name="Barton R.C."/>
            <person name="Birch E."/>
            <person name="Brakhage A.A."/>
            <person name="Chen Z."/>
            <person name="Gurr S.J."/>
            <person name="Heiman D."/>
            <person name="Heitman J."/>
            <person name="Kosti I."/>
            <person name="Rossi A."/>
            <person name="Saif S."/>
            <person name="Samalova M."/>
            <person name="Saunders C.W."/>
            <person name="Shea T."/>
            <person name="Summerbell R.C."/>
            <person name="Xu J."/>
            <person name="Young S."/>
            <person name="Zeng Q."/>
            <person name="Birren B.W."/>
            <person name="Cuomo C.A."/>
            <person name="White T.C."/>
        </authorList>
    </citation>
    <scope>NUCLEOTIDE SEQUENCE [LARGE SCALE GENOMIC DNA]</scope>
    <source>
        <strain evidence="3">ATCC MYA-4605 / CBS 113480</strain>
    </source>
</reference>
<accession>C5FLQ0</accession>
<sequence>MHGKWTEAEDVAIVAFRLGTNLGWEGIKARFDASFPQASCKDLESRWNKSLRPTPSPGDRKSIADAFDDFRHYRPSHIADGRERRLVLAVLRVLADHPDERIVPPHPELESSGDQGLQPEDAVPSSQPSGLQSALPTDPPQPPTVPEPPQPAVLPDQADLGAWLTQPDAPWDTGVGHQQGFGNADPEQLLRNSELTTAPLENPLFVQQDDQLPAQTYSPYSQLQQLQQLQPAQPAQQQQSQPEHGLFDPNIDPLLYEYP</sequence>
<proteinExistence type="predicted"/>
<keyword evidence="3" id="KW-1185">Reference proteome</keyword>
<evidence type="ECO:0000256" key="1">
    <source>
        <dbReference type="SAM" id="MobiDB-lite"/>
    </source>
</evidence>
<gene>
    <name evidence="2" type="ORF">MCYG_03441</name>
</gene>
<feature type="compositionally biased region" description="Basic and acidic residues" evidence="1">
    <location>
        <begin position="99"/>
        <end position="109"/>
    </location>
</feature>
<organism evidence="2 3">
    <name type="scientific">Arthroderma otae (strain ATCC MYA-4605 / CBS 113480)</name>
    <name type="common">Microsporum canis</name>
    <dbReference type="NCBI Taxonomy" id="554155"/>
    <lineage>
        <taxon>Eukaryota</taxon>
        <taxon>Fungi</taxon>
        <taxon>Dikarya</taxon>
        <taxon>Ascomycota</taxon>
        <taxon>Pezizomycotina</taxon>
        <taxon>Eurotiomycetes</taxon>
        <taxon>Eurotiomycetidae</taxon>
        <taxon>Onygenales</taxon>
        <taxon>Arthrodermataceae</taxon>
        <taxon>Microsporum</taxon>
    </lineage>
</organism>
<dbReference type="HOGENOM" id="CLU_967060_0_0_1"/>
<feature type="region of interest" description="Disordered" evidence="1">
    <location>
        <begin position="99"/>
        <end position="185"/>
    </location>
</feature>
<dbReference type="EMBL" id="DS995703">
    <property type="protein sequence ID" value="EEQ30622.1"/>
    <property type="molecule type" value="Genomic_DNA"/>
</dbReference>
<evidence type="ECO:0000313" key="2">
    <source>
        <dbReference type="EMBL" id="EEQ30622.1"/>
    </source>
</evidence>
<feature type="region of interest" description="Disordered" evidence="1">
    <location>
        <begin position="210"/>
        <end position="259"/>
    </location>
</feature>
<dbReference type="GeneID" id="9222654"/>
<dbReference type="RefSeq" id="XP_002847935.1">
    <property type="nucleotide sequence ID" value="XM_002847889.1"/>
</dbReference>
<feature type="compositionally biased region" description="Low complexity" evidence="1">
    <location>
        <begin position="221"/>
        <end position="242"/>
    </location>
</feature>
<dbReference type="eggNOG" id="ENOG502T4ER">
    <property type="taxonomic scope" value="Eukaryota"/>
</dbReference>
<feature type="compositionally biased region" description="Pro residues" evidence="1">
    <location>
        <begin position="137"/>
        <end position="152"/>
    </location>
</feature>
<dbReference type="AlphaFoldDB" id="C5FLQ0"/>
<evidence type="ECO:0000313" key="3">
    <source>
        <dbReference type="Proteomes" id="UP000002035"/>
    </source>
</evidence>
<feature type="compositionally biased region" description="Polar residues" evidence="1">
    <location>
        <begin position="210"/>
        <end position="220"/>
    </location>
</feature>
<dbReference type="VEuPathDB" id="FungiDB:MCYG_03441"/>
<name>C5FLQ0_ARTOC</name>
<dbReference type="OrthoDB" id="4174255at2759"/>
<dbReference type="Proteomes" id="UP000002035">
    <property type="component" value="Unassembled WGS sequence"/>
</dbReference>
<protein>
    <recommendedName>
        <fullName evidence="4">Myb-like domain-containing protein</fullName>
    </recommendedName>
</protein>